<dbReference type="HOGENOM" id="CLU_070025_1_0_7"/>
<dbReference type="EC" id="4.1.1.44" evidence="3"/>
<feature type="region of interest" description="Disordered" evidence="1">
    <location>
        <begin position="1"/>
        <end position="24"/>
    </location>
</feature>
<dbReference type="Pfam" id="PF02627">
    <property type="entry name" value="CMD"/>
    <property type="match status" value="1"/>
</dbReference>
<proteinExistence type="predicted"/>
<keyword evidence="3" id="KW-0456">Lyase</keyword>
<dbReference type="EMBL" id="CP000252">
    <property type="protein sequence ID" value="ABC77805.1"/>
    <property type="molecule type" value="Genomic_DNA"/>
</dbReference>
<dbReference type="PANTHER" id="PTHR33570">
    <property type="entry name" value="4-CARBOXYMUCONOLACTONE DECARBOXYLASE FAMILY PROTEIN"/>
    <property type="match status" value="1"/>
</dbReference>
<evidence type="ECO:0000313" key="3">
    <source>
        <dbReference type="EMBL" id="ABC77805.1"/>
    </source>
</evidence>
<dbReference type="STRING" id="56780.SYN_02871"/>
<reference evidence="3 4" key="1">
    <citation type="journal article" date="2007" name="Proc. Natl. Acad. Sci. U.S.A.">
        <title>The genome of Syntrophus aciditrophicus: life at the thermodynamic limit of microbial growth.</title>
        <authorList>
            <person name="McInerney M.J."/>
            <person name="Rohlin L."/>
            <person name="Mouttaki H."/>
            <person name="Kim U."/>
            <person name="Krupp R.S."/>
            <person name="Rios-Hernandez L."/>
            <person name="Sieber J."/>
            <person name="Struchtemeyer C.G."/>
            <person name="Bhattacharyya A."/>
            <person name="Campbell J.W."/>
            <person name="Gunsalus R.P."/>
        </authorList>
    </citation>
    <scope>NUCLEOTIDE SEQUENCE [LARGE SCALE GENOMIC DNA]</scope>
    <source>
        <strain evidence="3 4">SB</strain>
    </source>
</reference>
<dbReference type="GO" id="GO:0047575">
    <property type="term" value="F:4-carboxymuconolactone decarboxylase activity"/>
    <property type="evidence" value="ECO:0007669"/>
    <property type="project" value="UniProtKB-EC"/>
</dbReference>
<dbReference type="SUPFAM" id="SSF69118">
    <property type="entry name" value="AhpD-like"/>
    <property type="match status" value="1"/>
</dbReference>
<feature type="compositionally biased region" description="Basic and acidic residues" evidence="1">
    <location>
        <begin position="13"/>
        <end position="22"/>
    </location>
</feature>
<evidence type="ECO:0000256" key="1">
    <source>
        <dbReference type="SAM" id="MobiDB-lite"/>
    </source>
</evidence>
<dbReference type="AlphaFoldDB" id="Q2LUP2"/>
<organism evidence="3 4">
    <name type="scientific">Syntrophus aciditrophicus (strain SB)</name>
    <dbReference type="NCBI Taxonomy" id="56780"/>
    <lineage>
        <taxon>Bacteria</taxon>
        <taxon>Pseudomonadati</taxon>
        <taxon>Thermodesulfobacteriota</taxon>
        <taxon>Syntrophia</taxon>
        <taxon>Syntrophales</taxon>
        <taxon>Syntrophaceae</taxon>
        <taxon>Syntrophus</taxon>
    </lineage>
</organism>
<dbReference type="InterPro" id="IPR029032">
    <property type="entry name" value="AhpD-like"/>
</dbReference>
<gene>
    <name evidence="3" type="ORF">SYN_02871</name>
</gene>
<dbReference type="InParanoid" id="Q2LUP2"/>
<evidence type="ECO:0000313" key="4">
    <source>
        <dbReference type="Proteomes" id="UP000001933"/>
    </source>
</evidence>
<keyword evidence="4" id="KW-1185">Reference proteome</keyword>
<protein>
    <submittedName>
        <fullName evidence="3">Gamma-carboxymuconolactone decarboxylase</fullName>
        <ecNumber evidence="3">4.1.1.44</ecNumber>
    </submittedName>
</protein>
<dbReference type="eggNOG" id="COG0599">
    <property type="taxonomic scope" value="Bacteria"/>
</dbReference>
<feature type="domain" description="Carboxymuconolactone decarboxylase-like" evidence="2">
    <location>
        <begin position="77"/>
        <end position="150"/>
    </location>
</feature>
<accession>Q2LUP2</accession>
<dbReference type="Gene3D" id="1.20.1290.10">
    <property type="entry name" value="AhpD-like"/>
    <property type="match status" value="1"/>
</dbReference>
<dbReference type="KEGG" id="sat:SYN_02871"/>
<name>Q2LUP2_SYNAS</name>
<dbReference type="GO" id="GO:0051920">
    <property type="term" value="F:peroxiredoxin activity"/>
    <property type="evidence" value="ECO:0007669"/>
    <property type="project" value="InterPro"/>
</dbReference>
<feature type="compositionally biased region" description="Polar residues" evidence="1">
    <location>
        <begin position="1"/>
        <end position="11"/>
    </location>
</feature>
<sequence>MTGHTGTSFPESRQFKDPEKQTRQKGAILTLDEEAIRNRTQETAKKLFGKGVKMDPPYLTWKAFDRELANDFSMFITGNLYSRTVLTLPERQMAACAILGAIRATDELKLHVNAALNVGCDPRKLTEIFFQMAPYAGMPAVNEALAVFREVLEEREEWPIARETAP</sequence>
<dbReference type="Proteomes" id="UP000001933">
    <property type="component" value="Chromosome"/>
</dbReference>
<evidence type="ECO:0000259" key="2">
    <source>
        <dbReference type="Pfam" id="PF02627"/>
    </source>
</evidence>
<dbReference type="InterPro" id="IPR052512">
    <property type="entry name" value="4CMD/NDH-1_regulator"/>
</dbReference>
<dbReference type="PANTHER" id="PTHR33570:SF2">
    <property type="entry name" value="CARBOXYMUCONOLACTONE DECARBOXYLASE-LIKE DOMAIN-CONTAINING PROTEIN"/>
    <property type="match status" value="1"/>
</dbReference>
<dbReference type="InterPro" id="IPR003779">
    <property type="entry name" value="CMD-like"/>
</dbReference>